<evidence type="ECO:0000313" key="3">
    <source>
        <dbReference type="EMBL" id="RFU35538.1"/>
    </source>
</evidence>
<dbReference type="Pfam" id="PF20233">
    <property type="entry name" value="DUF6590"/>
    <property type="match status" value="1"/>
</dbReference>
<dbReference type="PANTHER" id="PTHR35391">
    <property type="entry name" value="C2H2-TYPE DOMAIN-CONTAINING PROTEIN-RELATED"/>
    <property type="match status" value="1"/>
</dbReference>
<organism evidence="3 4">
    <name type="scientific">Scytalidium lignicola</name>
    <name type="common">Hyphomycete</name>
    <dbReference type="NCBI Taxonomy" id="5539"/>
    <lineage>
        <taxon>Eukaryota</taxon>
        <taxon>Fungi</taxon>
        <taxon>Dikarya</taxon>
        <taxon>Ascomycota</taxon>
        <taxon>Pezizomycotina</taxon>
        <taxon>Leotiomycetes</taxon>
        <taxon>Leotiomycetes incertae sedis</taxon>
        <taxon>Scytalidium</taxon>
    </lineage>
</organism>
<dbReference type="OrthoDB" id="3559580at2759"/>
<proteinExistence type="predicted"/>
<dbReference type="Proteomes" id="UP000258309">
    <property type="component" value="Unassembled WGS sequence"/>
</dbReference>
<accession>A0A3E2HQ93</accession>
<reference evidence="3 4" key="1">
    <citation type="submission" date="2018-05" db="EMBL/GenBank/DDBJ databases">
        <title>Draft genome sequence of Scytalidium lignicola DSM 105466, a ubiquitous saprotrophic fungus.</title>
        <authorList>
            <person name="Buettner E."/>
            <person name="Gebauer A.M."/>
            <person name="Hofrichter M."/>
            <person name="Liers C."/>
            <person name="Kellner H."/>
        </authorList>
    </citation>
    <scope>NUCLEOTIDE SEQUENCE [LARGE SCALE GENOMIC DNA]</scope>
    <source>
        <strain evidence="3 4">DSM 105466</strain>
    </source>
</reference>
<evidence type="ECO:0000256" key="1">
    <source>
        <dbReference type="SAM" id="MobiDB-lite"/>
    </source>
</evidence>
<dbReference type="PANTHER" id="PTHR35391:SF5">
    <property type="entry name" value="DUF6590 DOMAIN-CONTAINING PROTEIN"/>
    <property type="match status" value="1"/>
</dbReference>
<dbReference type="STRING" id="5539.A0A3E2HQ93"/>
<dbReference type="AlphaFoldDB" id="A0A3E2HQ93"/>
<evidence type="ECO:0000259" key="2">
    <source>
        <dbReference type="Pfam" id="PF20233"/>
    </source>
</evidence>
<comment type="caution">
    <text evidence="3">The sequence shown here is derived from an EMBL/GenBank/DDBJ whole genome shotgun (WGS) entry which is preliminary data.</text>
</comment>
<gene>
    <name evidence="3" type="ORF">B7463_g774</name>
</gene>
<dbReference type="EMBL" id="NCSJ02000007">
    <property type="protein sequence ID" value="RFU35538.1"/>
    <property type="molecule type" value="Genomic_DNA"/>
</dbReference>
<keyword evidence="4" id="KW-1185">Reference proteome</keyword>
<feature type="domain" description="DUF6590" evidence="2">
    <location>
        <begin position="113"/>
        <end position="261"/>
    </location>
</feature>
<feature type="non-terminal residue" evidence="3">
    <location>
        <position position="1057"/>
    </location>
</feature>
<dbReference type="InterPro" id="IPR046497">
    <property type="entry name" value="DUF6590"/>
</dbReference>
<sequence>MRYRVNNDGTSEYEYHQSNEPPSGCDISKNKDEFWYEARRGEVPDQTYQARYTYDPGDVVDSIHHLKLSEGKATAFSGERAQNTINPAQEHHIKIQDTRVNALDKSYKIYGSRNFKKGKVFKVLWFEPYGSTGTEITQVPRKIKYGERAYQSTRRFVIISSIHYGHSLCLPIFTYYGKATAKPGVHPGLHSVVYATEFPPELQQGEYATYLQPPIKIKLESDRHMLDKASRINYSKVYTVEHNVKVSFIGTVETSFMPQFMANYHKVNDILSYSEDPVSSFAHAGYWAAGSSLAQSISTSDAYPTDYEPSDTLYELESEKRKWQFINSAIPCCIKSGEIEIEWSNDTIYEPSTEGSLSESLALYKVIASYENQLLIALALFWLCTAVRSSDQESKGQTELVSTKLFTRYVIAQDFTIPNRKYGRGLEIPFMDMALLCGCLGFVEYKEGLVADWLNAILILRDELVEDDAFQWHYESKKTLYLGTLKAGWTEKATIMIGIAQHFNGTTISHSDTKRSSSVKYVKSYGWNLGGNVAHMAFGFTVTKTPMSMPSFIQPSISNSIRDILTVEGNSGKGNHHVLVYDSDTHIGWYLPQACVVLQMAQLYLSQQKHQLVNAYGQEISLQFADPNGEDVGVQAAKILIQSLDFKIRTSSPNDTDHTTSAPGTCKYIDFRSTVERLWYLLDTVGSSLKENKPEYMKCSEIAPLGIHGVDFNELLEPKGPAKSISIRYLEVNQPWACLTNYQSTVIFCKNFGQAIIPASRGLCNPWSKVPRGKKILAMTGQTIHYFLTRCHEGLAEELKWYTNENLIQVHREGVIEPVFHTQHLRVTPTAKFRKFINQKVMERFNVLKGQNKECLISNFQLMNTISFESCFLFTDQETAGCCNLTSDASTSAEVIVLSTKRHSDSGTLQDNSTSNQIPVELLSQVDNDSQALILSKPATTACQRPGRELNSTSVNKGKSALLPIPASFGPSVVPEVQIQLQQVRKIKNTLQADSSRDPDNVAPGNVTLDTLNCIPREAVPSIFTYSNSKLKNKEEGYELEQIKSLEQVELQNPTSA</sequence>
<feature type="region of interest" description="Disordered" evidence="1">
    <location>
        <begin position="1"/>
        <end position="26"/>
    </location>
</feature>
<evidence type="ECO:0000313" key="4">
    <source>
        <dbReference type="Proteomes" id="UP000258309"/>
    </source>
</evidence>
<feature type="non-terminal residue" evidence="3">
    <location>
        <position position="1"/>
    </location>
</feature>
<name>A0A3E2HQ93_SCYLI</name>
<protein>
    <recommendedName>
        <fullName evidence="2">DUF6590 domain-containing protein</fullName>
    </recommendedName>
</protein>